<dbReference type="PANTHER" id="PTHR28606">
    <property type="entry name" value="INTERLEUKIN-34"/>
    <property type="match status" value="1"/>
</dbReference>
<keyword evidence="3" id="KW-1185">Reference proteome</keyword>
<protein>
    <recommendedName>
        <fullName evidence="4">Interleukin-34</fullName>
    </recommendedName>
</protein>
<keyword evidence="1" id="KW-0732">Signal</keyword>
<evidence type="ECO:0008006" key="4">
    <source>
        <dbReference type="Google" id="ProtNLM"/>
    </source>
</evidence>
<dbReference type="InterPro" id="IPR020415">
    <property type="entry name" value="IL-34"/>
</dbReference>
<sequence>MVRSTAWLLGGLLGLMWVLPALMAPSPTQCTSLKTLENKLANRRHYMKHNLPINYTIRVHYEEVFKLSNISRLRVKVKEEELKDVWLLVNQEVLKKIMRVLPERHPSYKYTVDLEDLFRKVQQVFPPPSPEIVPSERIEEIFDRVKDTNSKGRRFVTPKSLLDNCYRTMHCLFKDCFRSEDGDQDYCGFSHWRKGRKKQPQDT</sequence>
<evidence type="ECO:0000256" key="1">
    <source>
        <dbReference type="SAM" id="SignalP"/>
    </source>
</evidence>
<evidence type="ECO:0000313" key="2">
    <source>
        <dbReference type="EMBL" id="KAL0968183.1"/>
    </source>
</evidence>
<organism evidence="2 3">
    <name type="scientific">Umbra pygmaea</name>
    <name type="common">Eastern mudminnow</name>
    <dbReference type="NCBI Taxonomy" id="75934"/>
    <lineage>
        <taxon>Eukaryota</taxon>
        <taxon>Metazoa</taxon>
        <taxon>Chordata</taxon>
        <taxon>Craniata</taxon>
        <taxon>Vertebrata</taxon>
        <taxon>Euteleostomi</taxon>
        <taxon>Actinopterygii</taxon>
        <taxon>Neopterygii</taxon>
        <taxon>Teleostei</taxon>
        <taxon>Protacanthopterygii</taxon>
        <taxon>Esociformes</taxon>
        <taxon>Umbridae</taxon>
        <taxon>Umbra</taxon>
    </lineage>
</organism>
<accession>A0ABD0WE39</accession>
<dbReference type="EMBL" id="JAGEUA010000008">
    <property type="protein sequence ID" value="KAL0968183.1"/>
    <property type="molecule type" value="Genomic_DNA"/>
</dbReference>
<reference evidence="2 3" key="1">
    <citation type="submission" date="2024-06" db="EMBL/GenBank/DDBJ databases">
        <authorList>
            <person name="Pan Q."/>
            <person name="Wen M."/>
            <person name="Jouanno E."/>
            <person name="Zahm M."/>
            <person name="Klopp C."/>
            <person name="Cabau C."/>
            <person name="Louis A."/>
            <person name="Berthelot C."/>
            <person name="Parey E."/>
            <person name="Roest Crollius H."/>
            <person name="Montfort J."/>
            <person name="Robinson-Rechavi M."/>
            <person name="Bouchez O."/>
            <person name="Lampietro C."/>
            <person name="Lopez Roques C."/>
            <person name="Donnadieu C."/>
            <person name="Postlethwait J."/>
            <person name="Bobe J."/>
            <person name="Verreycken H."/>
            <person name="Guiguen Y."/>
        </authorList>
    </citation>
    <scope>NUCLEOTIDE SEQUENCE [LARGE SCALE GENOMIC DNA]</scope>
    <source>
        <strain evidence="2">Up_M1</strain>
        <tissue evidence="2">Testis</tissue>
    </source>
</reference>
<dbReference type="Proteomes" id="UP001557470">
    <property type="component" value="Unassembled WGS sequence"/>
</dbReference>
<proteinExistence type="predicted"/>
<gene>
    <name evidence="2" type="ORF">UPYG_G00263450</name>
</gene>
<dbReference type="AlphaFoldDB" id="A0ABD0WE39"/>
<feature type="chain" id="PRO_5044808838" description="Interleukin-34" evidence="1">
    <location>
        <begin position="24"/>
        <end position="203"/>
    </location>
</feature>
<dbReference type="PANTHER" id="PTHR28606:SF1">
    <property type="entry name" value="INTERLEUKIN-34"/>
    <property type="match status" value="1"/>
</dbReference>
<comment type="caution">
    <text evidence="2">The sequence shown here is derived from an EMBL/GenBank/DDBJ whole genome shotgun (WGS) entry which is preliminary data.</text>
</comment>
<dbReference type="PRINTS" id="PR01938">
    <property type="entry name" value="INTRLEUKIN34"/>
</dbReference>
<dbReference type="Pfam" id="PF15036">
    <property type="entry name" value="IL34"/>
    <property type="match status" value="1"/>
</dbReference>
<dbReference type="InterPro" id="IPR038328">
    <property type="entry name" value="IL-34_sf"/>
</dbReference>
<evidence type="ECO:0000313" key="3">
    <source>
        <dbReference type="Proteomes" id="UP001557470"/>
    </source>
</evidence>
<dbReference type="Gene3D" id="1.20.1250.80">
    <property type="entry name" value="Interleukin-34"/>
    <property type="match status" value="1"/>
</dbReference>
<name>A0ABD0WE39_UMBPY</name>
<feature type="signal peptide" evidence="1">
    <location>
        <begin position="1"/>
        <end position="23"/>
    </location>
</feature>